<dbReference type="Proteomes" id="UP000694044">
    <property type="component" value="Unassembled WGS sequence"/>
</dbReference>
<accession>A0A8T1VFW3</accession>
<dbReference type="PANTHER" id="PTHR10161:SF14">
    <property type="entry name" value="TARTRATE-RESISTANT ACID PHOSPHATASE TYPE 5"/>
    <property type="match status" value="1"/>
</dbReference>
<evidence type="ECO:0000313" key="5">
    <source>
        <dbReference type="Proteomes" id="UP000694044"/>
    </source>
</evidence>
<evidence type="ECO:0000259" key="3">
    <source>
        <dbReference type="Pfam" id="PF00149"/>
    </source>
</evidence>
<comment type="caution">
    <text evidence="4">The sequence shown here is derived from an EMBL/GenBank/DDBJ whole genome shotgun (WGS) entry which is preliminary data.</text>
</comment>
<feature type="domain" description="Calcineurin-like phosphoesterase" evidence="3">
    <location>
        <begin position="47"/>
        <end position="99"/>
    </location>
</feature>
<gene>
    <name evidence="4" type="ORF">PHYPSEUDO_009128</name>
</gene>
<evidence type="ECO:0000313" key="4">
    <source>
        <dbReference type="EMBL" id="KAG7379033.1"/>
    </source>
</evidence>
<dbReference type="Pfam" id="PF00149">
    <property type="entry name" value="Metallophos"/>
    <property type="match status" value="1"/>
</dbReference>
<dbReference type="EMBL" id="JAGDFM010000377">
    <property type="protein sequence ID" value="KAG7379033.1"/>
    <property type="molecule type" value="Genomic_DNA"/>
</dbReference>
<reference evidence="4" key="1">
    <citation type="submission" date="2021-02" db="EMBL/GenBank/DDBJ databases">
        <authorList>
            <person name="Palmer J.M."/>
        </authorList>
    </citation>
    <scope>NUCLEOTIDE SEQUENCE</scope>
    <source>
        <strain evidence="4">SCRP734</strain>
    </source>
</reference>
<dbReference type="InterPro" id="IPR004843">
    <property type="entry name" value="Calcineurin-like_PHP"/>
</dbReference>
<evidence type="ECO:0000256" key="1">
    <source>
        <dbReference type="ARBA" id="ARBA00022729"/>
    </source>
</evidence>
<dbReference type="AlphaFoldDB" id="A0A8T1VFW3"/>
<keyword evidence="1" id="KW-0732">Signal</keyword>
<proteinExistence type="predicted"/>
<dbReference type="OrthoDB" id="411211at2759"/>
<keyword evidence="5" id="KW-1185">Reference proteome</keyword>
<name>A0A8T1VFW3_9STRA</name>
<sequence>MLRIREEWPCRCNTIVREDKYCFGGDTALFDTCVAKFGEWGSESRARLAEGVKRSTATWKIVNSHFNPYDHYYEAGMNKWFDVLRNFGVRVFLRGHTHAEKHDYSKSLGVHFVENGAGGGRQMGSPGTIQAYAAKYVKNEWAYSPNEYGFFSLQASKDWLKLQYHTTDKKWNFTENWAVTTIGGVATKHCWYIPADGSEGKAC</sequence>
<organism evidence="4 5">
    <name type="scientific">Phytophthora pseudosyringae</name>
    <dbReference type="NCBI Taxonomy" id="221518"/>
    <lineage>
        <taxon>Eukaryota</taxon>
        <taxon>Sar</taxon>
        <taxon>Stramenopiles</taxon>
        <taxon>Oomycota</taxon>
        <taxon>Peronosporomycetes</taxon>
        <taxon>Peronosporales</taxon>
        <taxon>Peronosporaceae</taxon>
        <taxon>Phytophthora</taxon>
    </lineage>
</organism>
<evidence type="ECO:0000256" key="2">
    <source>
        <dbReference type="ARBA" id="ARBA00022801"/>
    </source>
</evidence>
<keyword evidence="2" id="KW-0378">Hydrolase</keyword>
<protein>
    <recommendedName>
        <fullName evidence="3">Calcineurin-like phosphoesterase domain-containing protein</fullName>
    </recommendedName>
</protein>
<dbReference type="InterPro" id="IPR051558">
    <property type="entry name" value="Metallophosphoesterase_PAP"/>
</dbReference>
<dbReference type="PANTHER" id="PTHR10161">
    <property type="entry name" value="TARTRATE-RESISTANT ACID PHOSPHATASE TYPE 5"/>
    <property type="match status" value="1"/>
</dbReference>
<dbReference type="GO" id="GO:0016787">
    <property type="term" value="F:hydrolase activity"/>
    <property type="evidence" value="ECO:0007669"/>
    <property type="project" value="UniProtKB-KW"/>
</dbReference>